<dbReference type="EMBL" id="MLFT02000003">
    <property type="protein sequence ID" value="PHT51833.1"/>
    <property type="molecule type" value="Genomic_DNA"/>
</dbReference>
<proteinExistence type="predicted"/>
<dbReference type="PANTHER" id="PTHR47592:SF24">
    <property type="entry name" value="BNACNNG30200D PROTEIN"/>
    <property type="match status" value="1"/>
</dbReference>
<dbReference type="Proteomes" id="UP000224567">
    <property type="component" value="Unassembled WGS sequence"/>
</dbReference>
<feature type="domain" description="Retrovirus-related Pol polyprotein from transposon TNT 1-94-like beta-barrel" evidence="1">
    <location>
        <begin position="20"/>
        <end position="81"/>
    </location>
</feature>
<dbReference type="OrthoDB" id="2596766at2759"/>
<keyword evidence="3" id="KW-1185">Reference proteome</keyword>
<dbReference type="Pfam" id="PF22936">
    <property type="entry name" value="Pol_BBD"/>
    <property type="match status" value="1"/>
</dbReference>
<organism evidence="2 3">
    <name type="scientific">Capsicum baccatum</name>
    <name type="common">Peruvian pepper</name>
    <dbReference type="NCBI Taxonomy" id="33114"/>
    <lineage>
        <taxon>Eukaryota</taxon>
        <taxon>Viridiplantae</taxon>
        <taxon>Streptophyta</taxon>
        <taxon>Embryophyta</taxon>
        <taxon>Tracheophyta</taxon>
        <taxon>Spermatophyta</taxon>
        <taxon>Magnoliopsida</taxon>
        <taxon>eudicotyledons</taxon>
        <taxon>Gunneridae</taxon>
        <taxon>Pentapetalae</taxon>
        <taxon>asterids</taxon>
        <taxon>lamiids</taxon>
        <taxon>Solanales</taxon>
        <taxon>Solanaceae</taxon>
        <taxon>Solanoideae</taxon>
        <taxon>Capsiceae</taxon>
        <taxon>Capsicum</taxon>
    </lineage>
</organism>
<name>A0A2G2X300_CAPBA</name>
<comment type="caution">
    <text evidence="2">The sequence shown here is derived from an EMBL/GenBank/DDBJ whole genome shotgun (WGS) entry which is preliminary data.</text>
</comment>
<dbReference type="PANTHER" id="PTHR47592">
    <property type="entry name" value="PBF68 PROTEIN"/>
    <property type="match status" value="1"/>
</dbReference>
<evidence type="ECO:0000313" key="3">
    <source>
        <dbReference type="Proteomes" id="UP000224567"/>
    </source>
</evidence>
<dbReference type="AlphaFoldDB" id="A0A2G2X300"/>
<evidence type="ECO:0000313" key="2">
    <source>
        <dbReference type="EMBL" id="PHT51833.1"/>
    </source>
</evidence>
<evidence type="ECO:0000259" key="1">
    <source>
        <dbReference type="Pfam" id="PF22936"/>
    </source>
</evidence>
<gene>
    <name evidence="2" type="ORF">CQW23_06295</name>
</gene>
<dbReference type="InterPro" id="IPR054722">
    <property type="entry name" value="PolX-like_BBD"/>
</dbReference>
<sequence length="212" mass="23838">MDDLCDMISECNLMGNPHKWWMYSGATHHVCANKDLFSTFSPAQVEKKIYMAKSATAKVEGTGKVCLKITFGKVLTLNNVFRRTGACPSQTGCRDVTAAKKRRTLGPSRFGMTVVDWASVRVVKLLTSYNLQLSSSNCVWKQQNRYGLRKFSISYKNNGPVVHYREAFLKNSVKDISTYAVDAFVFEALPSQQHTQCNITSCTLRSLQKDLL</sequence>
<reference evidence="2 3" key="1">
    <citation type="journal article" date="2017" name="Genome Biol.">
        <title>New reference genome sequences of hot pepper reveal the massive evolution of plant disease-resistance genes by retroduplication.</title>
        <authorList>
            <person name="Kim S."/>
            <person name="Park J."/>
            <person name="Yeom S.I."/>
            <person name="Kim Y.M."/>
            <person name="Seo E."/>
            <person name="Kim K.T."/>
            <person name="Kim M.S."/>
            <person name="Lee J.M."/>
            <person name="Cheong K."/>
            <person name="Shin H.S."/>
            <person name="Kim S.B."/>
            <person name="Han K."/>
            <person name="Lee J."/>
            <person name="Park M."/>
            <person name="Lee H.A."/>
            <person name="Lee H.Y."/>
            <person name="Lee Y."/>
            <person name="Oh S."/>
            <person name="Lee J.H."/>
            <person name="Choi E."/>
            <person name="Choi E."/>
            <person name="Lee S.E."/>
            <person name="Jeon J."/>
            <person name="Kim H."/>
            <person name="Choi G."/>
            <person name="Song H."/>
            <person name="Lee J."/>
            <person name="Lee S.C."/>
            <person name="Kwon J.K."/>
            <person name="Lee H.Y."/>
            <person name="Koo N."/>
            <person name="Hong Y."/>
            <person name="Kim R.W."/>
            <person name="Kang W.H."/>
            <person name="Huh J.H."/>
            <person name="Kang B.C."/>
            <person name="Yang T.J."/>
            <person name="Lee Y.H."/>
            <person name="Bennetzen J.L."/>
            <person name="Choi D."/>
        </authorList>
    </citation>
    <scope>NUCLEOTIDE SEQUENCE [LARGE SCALE GENOMIC DNA]</scope>
    <source>
        <strain evidence="3">cv. PBC81</strain>
    </source>
</reference>
<protein>
    <recommendedName>
        <fullName evidence="1">Retrovirus-related Pol polyprotein from transposon TNT 1-94-like beta-barrel domain-containing protein</fullName>
    </recommendedName>
</protein>
<accession>A0A2G2X300</accession>
<reference evidence="3" key="2">
    <citation type="journal article" date="2017" name="J. Anim. Genet.">
        <title>Multiple reference genome sequences of hot pepper reveal the massive evolution of plant disease resistance genes by retroduplication.</title>
        <authorList>
            <person name="Kim S."/>
            <person name="Park J."/>
            <person name="Yeom S.-I."/>
            <person name="Kim Y.-M."/>
            <person name="Seo E."/>
            <person name="Kim K.-T."/>
            <person name="Kim M.-S."/>
            <person name="Lee J.M."/>
            <person name="Cheong K."/>
            <person name="Shin H.-S."/>
            <person name="Kim S.-B."/>
            <person name="Han K."/>
            <person name="Lee J."/>
            <person name="Park M."/>
            <person name="Lee H.-A."/>
            <person name="Lee H.-Y."/>
            <person name="Lee Y."/>
            <person name="Oh S."/>
            <person name="Lee J.H."/>
            <person name="Choi E."/>
            <person name="Choi E."/>
            <person name="Lee S.E."/>
            <person name="Jeon J."/>
            <person name="Kim H."/>
            <person name="Choi G."/>
            <person name="Song H."/>
            <person name="Lee J."/>
            <person name="Lee S.-C."/>
            <person name="Kwon J.-K."/>
            <person name="Lee H.-Y."/>
            <person name="Koo N."/>
            <person name="Hong Y."/>
            <person name="Kim R.W."/>
            <person name="Kang W.-H."/>
            <person name="Huh J.H."/>
            <person name="Kang B.-C."/>
            <person name="Yang T.-J."/>
            <person name="Lee Y.-H."/>
            <person name="Bennetzen J.L."/>
            <person name="Choi D."/>
        </authorList>
    </citation>
    <scope>NUCLEOTIDE SEQUENCE [LARGE SCALE GENOMIC DNA]</scope>
    <source>
        <strain evidence="3">cv. PBC81</strain>
    </source>
</reference>